<evidence type="ECO:0000256" key="1">
    <source>
        <dbReference type="ARBA" id="ARBA00004496"/>
    </source>
</evidence>
<keyword evidence="3 7" id="KW-0963">Cytoplasm</keyword>
<comment type="pathway">
    <text evidence="2 7">Cell wall biogenesis; peptidoglycan biosynthesis.</text>
</comment>
<evidence type="ECO:0000313" key="9">
    <source>
        <dbReference type="EMBL" id="MBN2963166.1"/>
    </source>
</evidence>
<evidence type="ECO:0000256" key="2">
    <source>
        <dbReference type="ARBA" id="ARBA00004752"/>
    </source>
</evidence>
<dbReference type="SUPFAM" id="SSF53623">
    <property type="entry name" value="MurD-like peptide ligases, catalytic domain"/>
    <property type="match status" value="1"/>
</dbReference>
<reference evidence="9" key="1">
    <citation type="submission" date="2021-02" db="EMBL/GenBank/DDBJ databases">
        <title>Sulfurospirillum tamanensis sp. nov.</title>
        <authorList>
            <person name="Frolova A."/>
            <person name="Merkel A."/>
            <person name="Slobodkin A."/>
        </authorList>
    </citation>
    <scope>NUCLEOTIDE SEQUENCE</scope>
    <source>
        <strain evidence="9">T05b</strain>
    </source>
</reference>
<keyword evidence="7" id="KW-0131">Cell cycle</keyword>
<comment type="catalytic activity">
    <reaction evidence="7">
        <text>UDP-N-acetyl-alpha-D-muramoyl-L-alanine + D-glutamate + ATP = UDP-N-acetyl-alpha-D-muramoyl-L-alanyl-D-glutamate + ADP + phosphate + H(+)</text>
        <dbReference type="Rhea" id="RHEA:16429"/>
        <dbReference type="ChEBI" id="CHEBI:15378"/>
        <dbReference type="ChEBI" id="CHEBI:29986"/>
        <dbReference type="ChEBI" id="CHEBI:30616"/>
        <dbReference type="ChEBI" id="CHEBI:43474"/>
        <dbReference type="ChEBI" id="CHEBI:83898"/>
        <dbReference type="ChEBI" id="CHEBI:83900"/>
        <dbReference type="ChEBI" id="CHEBI:456216"/>
        <dbReference type="EC" id="6.3.2.9"/>
    </reaction>
</comment>
<comment type="caution">
    <text evidence="9">The sequence shown here is derived from an EMBL/GenBank/DDBJ whole genome shotgun (WGS) entry which is preliminary data.</text>
</comment>
<comment type="function">
    <text evidence="7">Cell wall formation. Catalyzes the addition of glutamate to the nucleotide precursor UDP-N-acetylmuramoyl-L-alanine (UMA).</text>
</comment>
<feature type="domain" description="Mur ligase central" evidence="8">
    <location>
        <begin position="90"/>
        <end position="193"/>
    </location>
</feature>
<reference evidence="9" key="2">
    <citation type="submission" date="2021-02" db="EMBL/GenBank/DDBJ databases">
        <authorList>
            <person name="Merkel A.Y."/>
        </authorList>
    </citation>
    <scope>NUCLEOTIDE SEQUENCE</scope>
    <source>
        <strain evidence="9">T05b</strain>
    </source>
</reference>
<accession>A0ABS2WND9</accession>
<organism evidence="9 10">
    <name type="scientific">Sulfurospirillum tamanense</name>
    <dbReference type="NCBI Taxonomy" id="2813362"/>
    <lineage>
        <taxon>Bacteria</taxon>
        <taxon>Pseudomonadati</taxon>
        <taxon>Campylobacterota</taxon>
        <taxon>Epsilonproteobacteria</taxon>
        <taxon>Campylobacterales</taxon>
        <taxon>Sulfurospirillaceae</taxon>
        <taxon>Sulfurospirillum</taxon>
    </lineage>
</organism>
<dbReference type="Proteomes" id="UP000703590">
    <property type="component" value="Unassembled WGS sequence"/>
</dbReference>
<keyword evidence="10" id="KW-1185">Reference proteome</keyword>
<dbReference type="GO" id="GO:0008764">
    <property type="term" value="F:UDP-N-acetylmuramoylalanine-D-glutamate ligase activity"/>
    <property type="evidence" value="ECO:0007669"/>
    <property type="project" value="UniProtKB-EC"/>
</dbReference>
<comment type="subcellular location">
    <subcellularLocation>
        <location evidence="1 7">Cytoplasm</location>
    </subcellularLocation>
</comment>
<dbReference type="PANTHER" id="PTHR43692">
    <property type="entry name" value="UDP-N-ACETYLMURAMOYLALANINE--D-GLUTAMATE LIGASE"/>
    <property type="match status" value="1"/>
</dbReference>
<gene>
    <name evidence="7" type="primary">murD</name>
    <name evidence="9" type="ORF">JWV37_00090</name>
</gene>
<dbReference type="InterPro" id="IPR013221">
    <property type="entry name" value="Mur_ligase_cen"/>
</dbReference>
<protein>
    <recommendedName>
        <fullName evidence="7">UDP-N-acetylmuramoylalanine--D-glutamate ligase</fullName>
        <ecNumber evidence="7">6.3.2.9</ecNumber>
    </recommendedName>
    <alternativeName>
        <fullName evidence="7">D-glutamic acid-adding enzyme</fullName>
    </alternativeName>
    <alternativeName>
        <fullName evidence="7">UDP-N-acetylmuramoyl-L-alanyl-D-glutamate synthetase</fullName>
    </alternativeName>
</protein>
<dbReference type="NCBIfam" id="TIGR01087">
    <property type="entry name" value="murD"/>
    <property type="match status" value="1"/>
</dbReference>
<keyword evidence="7" id="KW-0133">Cell shape</keyword>
<keyword evidence="5 7" id="KW-0547">Nucleotide-binding</keyword>
<feature type="binding site" evidence="7">
    <location>
        <begin position="92"/>
        <end position="98"/>
    </location>
    <ligand>
        <name>ATP</name>
        <dbReference type="ChEBI" id="CHEBI:30616"/>
    </ligand>
</feature>
<evidence type="ECO:0000256" key="7">
    <source>
        <dbReference type="HAMAP-Rule" id="MF_00639"/>
    </source>
</evidence>
<dbReference type="RefSeq" id="WP_205457609.1">
    <property type="nucleotide sequence ID" value="NZ_JAFHKK010000001.1"/>
</dbReference>
<dbReference type="PANTHER" id="PTHR43692:SF1">
    <property type="entry name" value="UDP-N-ACETYLMURAMOYLALANINE--D-GLUTAMATE LIGASE"/>
    <property type="match status" value="1"/>
</dbReference>
<dbReference type="InterPro" id="IPR005762">
    <property type="entry name" value="MurD"/>
</dbReference>
<comment type="similarity">
    <text evidence="7">Belongs to the MurCDEF family.</text>
</comment>
<dbReference type="Pfam" id="PF08245">
    <property type="entry name" value="Mur_ligase_M"/>
    <property type="match status" value="1"/>
</dbReference>
<dbReference type="Gene3D" id="3.90.190.20">
    <property type="entry name" value="Mur ligase, C-terminal domain"/>
    <property type="match status" value="1"/>
</dbReference>
<keyword evidence="6 7" id="KW-0067">ATP-binding</keyword>
<proteinExistence type="inferred from homology"/>
<dbReference type="InterPro" id="IPR036615">
    <property type="entry name" value="Mur_ligase_C_dom_sf"/>
</dbReference>
<keyword evidence="4 7" id="KW-0436">Ligase</keyword>
<dbReference type="InterPro" id="IPR036565">
    <property type="entry name" value="Mur-like_cat_sf"/>
</dbReference>
<name>A0ABS2WND9_9BACT</name>
<keyword evidence="7" id="KW-0132">Cell division</keyword>
<evidence type="ECO:0000256" key="3">
    <source>
        <dbReference type="ARBA" id="ARBA00022490"/>
    </source>
</evidence>
<dbReference type="SUPFAM" id="SSF53244">
    <property type="entry name" value="MurD-like peptide ligases, peptide-binding domain"/>
    <property type="match status" value="1"/>
</dbReference>
<keyword evidence="7" id="KW-0573">Peptidoglycan synthesis</keyword>
<keyword evidence="7" id="KW-0961">Cell wall biogenesis/degradation</keyword>
<sequence>MKRSLFGYGKTTQALAKSGGWDIYDDSFTCKETDAYGNALLPPSAFDPLQSALELPSPGFPPTHPLVQKALHVTSEYDYFFPHMPPCVWITGTNGKTTTTQMIGHLLKEKGAVTGGNIGTPLAELSFDAPLWILETSSFTLHYTSKARPNVYVVLPIKPDHLSWHGSMEAYETAKLKPLEMMHEGSVAILPKRYASLTTNAHLIPYENSQDLAAFLGLEAESLSIKEPFLMDALLALVVQRVLFGTITPQAFDTFVLDPHKLQELRDAQGRLWVNDTKGTNLDATIEALKRYQDKPIEIILGGDDKGVDLTHLFETMQSLHVKIYAIGTNTQKLMDLAATFGLVATPCHTLAHAVKAIDKSLSNKGVGLLSPAAASLDQFSSYVERGEMFMDLVRGLK</sequence>
<evidence type="ECO:0000256" key="6">
    <source>
        <dbReference type="ARBA" id="ARBA00022840"/>
    </source>
</evidence>
<evidence type="ECO:0000256" key="5">
    <source>
        <dbReference type="ARBA" id="ARBA00022741"/>
    </source>
</evidence>
<dbReference type="Gene3D" id="3.40.1190.10">
    <property type="entry name" value="Mur-like, catalytic domain"/>
    <property type="match status" value="1"/>
</dbReference>
<dbReference type="EC" id="6.3.2.9" evidence="7"/>
<evidence type="ECO:0000313" key="10">
    <source>
        <dbReference type="Proteomes" id="UP000703590"/>
    </source>
</evidence>
<evidence type="ECO:0000256" key="4">
    <source>
        <dbReference type="ARBA" id="ARBA00022598"/>
    </source>
</evidence>
<dbReference type="EMBL" id="JAFHKK010000001">
    <property type="protein sequence ID" value="MBN2963166.1"/>
    <property type="molecule type" value="Genomic_DNA"/>
</dbReference>
<evidence type="ECO:0000259" key="8">
    <source>
        <dbReference type="Pfam" id="PF08245"/>
    </source>
</evidence>
<dbReference type="HAMAP" id="MF_00639">
    <property type="entry name" value="MurD"/>
    <property type="match status" value="1"/>
</dbReference>